<evidence type="ECO:0000313" key="1">
    <source>
        <dbReference type="EMBL" id="MEY8039373.1"/>
    </source>
</evidence>
<gene>
    <name evidence="1" type="ORF">AB8O55_08185</name>
</gene>
<protein>
    <submittedName>
        <fullName evidence="1">Uncharacterized protein</fullName>
    </submittedName>
</protein>
<keyword evidence="2" id="KW-1185">Reference proteome</keyword>
<reference evidence="1 2" key="1">
    <citation type="submission" date="2024-08" db="EMBL/GenBank/DDBJ databases">
        <title>Genome mining of Saccharopolyspora cebuensis PGLac3 from Nigerian medicinal plant.</title>
        <authorList>
            <person name="Ezeobiora C.E."/>
            <person name="Igbokwe N.H."/>
            <person name="Amin D.H."/>
            <person name="Mendie U.E."/>
        </authorList>
    </citation>
    <scope>NUCLEOTIDE SEQUENCE [LARGE SCALE GENOMIC DNA]</scope>
    <source>
        <strain evidence="1 2">PGLac3</strain>
    </source>
</reference>
<dbReference type="RefSeq" id="WP_345367510.1">
    <property type="nucleotide sequence ID" value="NZ_BAABII010000019.1"/>
</dbReference>
<name>A0ABV4CEB5_9PSEU</name>
<comment type="caution">
    <text evidence="1">The sequence shown here is derived from an EMBL/GenBank/DDBJ whole genome shotgun (WGS) entry which is preliminary data.</text>
</comment>
<dbReference type="EMBL" id="JBGEHV010000011">
    <property type="protein sequence ID" value="MEY8039373.1"/>
    <property type="molecule type" value="Genomic_DNA"/>
</dbReference>
<evidence type="ECO:0000313" key="2">
    <source>
        <dbReference type="Proteomes" id="UP001564626"/>
    </source>
</evidence>
<proteinExistence type="predicted"/>
<organism evidence="1 2">
    <name type="scientific">Saccharopolyspora cebuensis</name>
    <dbReference type="NCBI Taxonomy" id="418759"/>
    <lineage>
        <taxon>Bacteria</taxon>
        <taxon>Bacillati</taxon>
        <taxon>Actinomycetota</taxon>
        <taxon>Actinomycetes</taxon>
        <taxon>Pseudonocardiales</taxon>
        <taxon>Pseudonocardiaceae</taxon>
        <taxon>Saccharopolyspora</taxon>
    </lineage>
</organism>
<accession>A0ABV4CEB5</accession>
<sequence>MESIADPIGLPVVPANGGCDERGGDVEHGTLRKAVLDRLDDLDRVATDGAVEMLLPVARAELPRLAESMRALLRDHRPDSDGRCRNCLVRARPWPCRVWSTAHRQLVVEHSAVPHRRALRLRRAVEPTAVVDPVLPEVQATIVTEGGRGPSDWDTEEFTRPELTTPPPNPTPVGGHLETAHEKIHRASVVDRDIRWPP</sequence>
<dbReference type="Proteomes" id="UP001564626">
    <property type="component" value="Unassembled WGS sequence"/>
</dbReference>